<evidence type="ECO:0000256" key="1">
    <source>
        <dbReference type="SAM" id="Phobius"/>
    </source>
</evidence>
<keyword evidence="1" id="KW-0472">Membrane</keyword>
<proteinExistence type="predicted"/>
<keyword evidence="1" id="KW-0812">Transmembrane</keyword>
<dbReference type="EMBL" id="JH687913">
    <property type="protein sequence ID" value="EJD34927.1"/>
    <property type="molecule type" value="Genomic_DNA"/>
</dbReference>
<feature type="transmembrane region" description="Helical" evidence="1">
    <location>
        <begin position="88"/>
        <end position="108"/>
    </location>
</feature>
<dbReference type="Proteomes" id="UP000006514">
    <property type="component" value="Unassembled WGS sequence"/>
</dbReference>
<keyword evidence="1" id="KW-1133">Transmembrane helix</keyword>
<evidence type="ECO:0000313" key="2">
    <source>
        <dbReference type="EMBL" id="EJD34927.1"/>
    </source>
</evidence>
<accession>J0WS80</accession>
<protein>
    <submittedName>
        <fullName evidence="2">Uncharacterized protein</fullName>
    </submittedName>
</protein>
<dbReference type="KEGG" id="adl:AURDEDRAFT_176013"/>
<reference evidence="3" key="1">
    <citation type="journal article" date="2012" name="Science">
        <title>The Paleozoic origin of enzymatic lignin decomposition reconstructed from 31 fungal genomes.</title>
        <authorList>
            <person name="Floudas D."/>
            <person name="Binder M."/>
            <person name="Riley R."/>
            <person name="Barry K."/>
            <person name="Blanchette R.A."/>
            <person name="Henrissat B."/>
            <person name="Martinez A.T."/>
            <person name="Otillar R."/>
            <person name="Spatafora J.W."/>
            <person name="Yadav J.S."/>
            <person name="Aerts A."/>
            <person name="Benoit I."/>
            <person name="Boyd A."/>
            <person name="Carlson A."/>
            <person name="Copeland A."/>
            <person name="Coutinho P.M."/>
            <person name="de Vries R.P."/>
            <person name="Ferreira P."/>
            <person name="Findley K."/>
            <person name="Foster B."/>
            <person name="Gaskell J."/>
            <person name="Glotzer D."/>
            <person name="Gorecki P."/>
            <person name="Heitman J."/>
            <person name="Hesse C."/>
            <person name="Hori C."/>
            <person name="Igarashi K."/>
            <person name="Jurgens J.A."/>
            <person name="Kallen N."/>
            <person name="Kersten P."/>
            <person name="Kohler A."/>
            <person name="Kuees U."/>
            <person name="Kumar T.K.A."/>
            <person name="Kuo A."/>
            <person name="LaButti K."/>
            <person name="Larrondo L.F."/>
            <person name="Lindquist E."/>
            <person name="Ling A."/>
            <person name="Lombard V."/>
            <person name="Lucas S."/>
            <person name="Lundell T."/>
            <person name="Martin R."/>
            <person name="McLaughlin D.J."/>
            <person name="Morgenstern I."/>
            <person name="Morin E."/>
            <person name="Murat C."/>
            <person name="Nagy L.G."/>
            <person name="Nolan M."/>
            <person name="Ohm R.A."/>
            <person name="Patyshakuliyeva A."/>
            <person name="Rokas A."/>
            <person name="Ruiz-Duenas F.J."/>
            <person name="Sabat G."/>
            <person name="Salamov A."/>
            <person name="Samejima M."/>
            <person name="Schmutz J."/>
            <person name="Slot J.C."/>
            <person name="St John F."/>
            <person name="Stenlid J."/>
            <person name="Sun H."/>
            <person name="Sun S."/>
            <person name="Syed K."/>
            <person name="Tsang A."/>
            <person name="Wiebenga A."/>
            <person name="Young D."/>
            <person name="Pisabarro A."/>
            <person name="Eastwood D.C."/>
            <person name="Martin F."/>
            <person name="Cullen D."/>
            <person name="Grigoriev I.V."/>
            <person name="Hibbett D.S."/>
        </authorList>
    </citation>
    <scope>NUCLEOTIDE SEQUENCE [LARGE SCALE GENOMIC DNA]</scope>
    <source>
        <strain evidence="3">TFB10046</strain>
    </source>
</reference>
<name>J0WS80_AURST</name>
<keyword evidence="3" id="KW-1185">Reference proteome</keyword>
<feature type="transmembrane region" description="Helical" evidence="1">
    <location>
        <begin position="120"/>
        <end position="137"/>
    </location>
</feature>
<dbReference type="AlphaFoldDB" id="J0WS80"/>
<evidence type="ECO:0000313" key="3">
    <source>
        <dbReference type="Proteomes" id="UP000006514"/>
    </source>
</evidence>
<gene>
    <name evidence="2" type="ORF">AURDEDRAFT_176013</name>
</gene>
<sequence length="172" mass="18563">MSGDRSSSPTLRSQKEAWGLPQISSATLYGVDPRLCTGHAVLASVCASPWGKLCHFAILTDTYLIPFILHGPGSHIPRPPALVFAERLLGVAFVASLIPMYVEAVLWVCGLVDRQGVPTVIFTGVFASAFVACQTAANKFFAAVYPPGAIIFAREVYEECNAMWVRLHEVPA</sequence>
<dbReference type="InParanoid" id="J0WS80"/>
<organism evidence="2 3">
    <name type="scientific">Auricularia subglabra (strain TFB-10046 / SS5)</name>
    <name type="common">White-rot fungus</name>
    <name type="synonym">Auricularia delicata (strain TFB10046)</name>
    <dbReference type="NCBI Taxonomy" id="717982"/>
    <lineage>
        <taxon>Eukaryota</taxon>
        <taxon>Fungi</taxon>
        <taxon>Dikarya</taxon>
        <taxon>Basidiomycota</taxon>
        <taxon>Agaricomycotina</taxon>
        <taxon>Agaricomycetes</taxon>
        <taxon>Auriculariales</taxon>
        <taxon>Auriculariaceae</taxon>
        <taxon>Auricularia</taxon>
    </lineage>
</organism>